<protein>
    <submittedName>
        <fullName evidence="1">Uncharacterized protein</fullName>
    </submittedName>
</protein>
<evidence type="ECO:0000313" key="1">
    <source>
        <dbReference type="EMBL" id="CAG6639609.1"/>
    </source>
</evidence>
<sequence>MEDIAKKERKIIRRILGPRYENGIWKLRSNKEVYEKTEKIKDVMKKRRATFYSHLKRMSEERLTKKIFNYFDKNPKTPIPWFKEVKTDLSEMGITERDILNRNLVRQKIDQFQGFEEKKRKKGGAVWTEERREQHRERMKIYWIQRKEQSSRNRR</sequence>
<dbReference type="EMBL" id="HBUF01108004">
    <property type="protein sequence ID" value="CAG6639609.1"/>
    <property type="molecule type" value="Transcribed_RNA"/>
</dbReference>
<accession>A0A8D8QWC0</accession>
<reference evidence="1" key="1">
    <citation type="submission" date="2021-05" db="EMBL/GenBank/DDBJ databases">
        <authorList>
            <person name="Alioto T."/>
            <person name="Alioto T."/>
            <person name="Gomez Garrido J."/>
        </authorList>
    </citation>
    <scope>NUCLEOTIDE SEQUENCE</scope>
</reference>
<proteinExistence type="predicted"/>
<dbReference type="AlphaFoldDB" id="A0A8D8QWC0"/>
<organism evidence="1">
    <name type="scientific">Cacopsylla melanoneura</name>
    <dbReference type="NCBI Taxonomy" id="428564"/>
    <lineage>
        <taxon>Eukaryota</taxon>
        <taxon>Metazoa</taxon>
        <taxon>Ecdysozoa</taxon>
        <taxon>Arthropoda</taxon>
        <taxon>Hexapoda</taxon>
        <taxon>Insecta</taxon>
        <taxon>Pterygota</taxon>
        <taxon>Neoptera</taxon>
        <taxon>Paraneoptera</taxon>
        <taxon>Hemiptera</taxon>
        <taxon>Sternorrhyncha</taxon>
        <taxon>Psylloidea</taxon>
        <taxon>Psyllidae</taxon>
        <taxon>Psyllinae</taxon>
        <taxon>Cacopsylla</taxon>
    </lineage>
</organism>
<name>A0A8D8QWC0_9HEMI</name>